<dbReference type="EMBL" id="BSOG01000001">
    <property type="protein sequence ID" value="GLR12159.1"/>
    <property type="molecule type" value="Genomic_DNA"/>
</dbReference>
<evidence type="ECO:0000259" key="1">
    <source>
        <dbReference type="SMART" id="SM00245"/>
    </source>
</evidence>
<comment type="caution">
    <text evidence="2">The sequence shown here is derived from an EMBL/GenBank/DDBJ whole genome shotgun (WGS) entry which is preliminary data.</text>
</comment>
<dbReference type="PANTHER" id="PTHR11261">
    <property type="entry name" value="INTERPHOTORECEPTOR RETINOID-BINDING PROTEIN"/>
    <property type="match status" value="1"/>
</dbReference>
<dbReference type="Pfam" id="PF11918">
    <property type="entry name" value="Peptidase_S41_N"/>
    <property type="match status" value="1"/>
</dbReference>
<feature type="domain" description="Tail specific protease" evidence="1">
    <location>
        <begin position="93"/>
        <end position="283"/>
    </location>
</feature>
<gene>
    <name evidence="2" type="ORF">GCM10007907_09490</name>
</gene>
<dbReference type="SUPFAM" id="SSF52096">
    <property type="entry name" value="ClpP/crotonase"/>
    <property type="match status" value="1"/>
</dbReference>
<dbReference type="InterPro" id="IPR005151">
    <property type="entry name" value="Tail-specific_protease"/>
</dbReference>
<evidence type="ECO:0000313" key="2">
    <source>
        <dbReference type="EMBL" id="GLR12159.1"/>
    </source>
</evidence>
<dbReference type="PANTHER" id="PTHR11261:SF3">
    <property type="entry name" value="RETINOL-BINDING PROTEIN 3"/>
    <property type="match status" value="1"/>
</dbReference>
<dbReference type="Gene3D" id="3.90.226.10">
    <property type="entry name" value="2-enoyl-CoA Hydratase, Chain A, domain 1"/>
    <property type="match status" value="1"/>
</dbReference>
<dbReference type="Proteomes" id="UP001156706">
    <property type="component" value="Unassembled WGS sequence"/>
</dbReference>
<sequence>MNTENLHELITNIKNEVSARYVFPDVAQSISSFLESKLNTGGYSTCDSNEELANAITTDLRLISNDEHLRVRYSSEPHIPEADGDVIREQNDRQTHVEQIGFGIAKIEFLEENIGYIDIRELIEHNRAAEYITAAMTLLSKSNALIIDLRKCCGGDPATVAWLCSYLFNKRTSLSALHLRENHEIDQFHTQDWVPGQRFGEEKPVYLLMAHYTFSGAEMLAYDLQAKGRATVIGETSGGGAHACQFVWPTPHFSLLLPEARPINPITNSNWEKAGVKPDIPTDANDALATAYNLAISHLKNRA</sequence>
<dbReference type="InterPro" id="IPR029045">
    <property type="entry name" value="ClpP/crotonase-like_dom_sf"/>
</dbReference>
<keyword evidence="3" id="KW-1185">Reference proteome</keyword>
<accession>A0ABQ5YBJ6</accession>
<dbReference type="CDD" id="cd07563">
    <property type="entry name" value="Peptidase_S41_IRBP"/>
    <property type="match status" value="1"/>
</dbReference>
<evidence type="ECO:0000313" key="3">
    <source>
        <dbReference type="Proteomes" id="UP001156706"/>
    </source>
</evidence>
<name>A0ABQ5YBJ6_9NEIS</name>
<dbReference type="SMART" id="SM00245">
    <property type="entry name" value="TSPc"/>
    <property type="match status" value="1"/>
</dbReference>
<proteinExistence type="predicted"/>
<organism evidence="2 3">
    <name type="scientific">Chitinimonas prasina</name>
    <dbReference type="NCBI Taxonomy" id="1434937"/>
    <lineage>
        <taxon>Bacteria</taxon>
        <taxon>Pseudomonadati</taxon>
        <taxon>Pseudomonadota</taxon>
        <taxon>Betaproteobacteria</taxon>
        <taxon>Neisseriales</taxon>
        <taxon>Chitinibacteraceae</taxon>
        <taxon>Chitinimonas</taxon>
    </lineage>
</organism>
<reference evidence="3" key="1">
    <citation type="journal article" date="2019" name="Int. J. Syst. Evol. Microbiol.">
        <title>The Global Catalogue of Microorganisms (GCM) 10K type strain sequencing project: providing services to taxonomists for standard genome sequencing and annotation.</title>
        <authorList>
            <consortium name="The Broad Institute Genomics Platform"/>
            <consortium name="The Broad Institute Genome Sequencing Center for Infectious Disease"/>
            <person name="Wu L."/>
            <person name="Ma J."/>
        </authorList>
    </citation>
    <scope>NUCLEOTIDE SEQUENCE [LARGE SCALE GENOMIC DNA]</scope>
    <source>
        <strain evidence="3">NBRC 110044</strain>
    </source>
</reference>
<dbReference type="RefSeq" id="WP_284195294.1">
    <property type="nucleotide sequence ID" value="NZ_BSOG01000001.1"/>
</dbReference>
<dbReference type="Pfam" id="PF03572">
    <property type="entry name" value="Peptidase_S41"/>
    <property type="match status" value="1"/>
</dbReference>
<protein>
    <submittedName>
        <fullName evidence="2">Interphotoreceptor retinoid-binding protein</fullName>
    </submittedName>
</protein>
<dbReference type="Gene3D" id="3.30.750.44">
    <property type="match status" value="1"/>
</dbReference>